<dbReference type="STRING" id="996166.SAMN05192554_11488"/>
<dbReference type="RefSeq" id="WP_089734514.1">
    <property type="nucleotide sequence ID" value="NZ_FNIA01000014.1"/>
</dbReference>
<keyword evidence="3" id="KW-1185">Reference proteome</keyword>
<feature type="transmembrane region" description="Helical" evidence="1">
    <location>
        <begin position="12"/>
        <end position="33"/>
    </location>
</feature>
<reference evidence="2 3" key="1">
    <citation type="submission" date="2016-10" db="EMBL/GenBank/DDBJ databases">
        <authorList>
            <person name="de Groot N.N."/>
        </authorList>
    </citation>
    <scope>NUCLEOTIDE SEQUENCE [LARGE SCALE GENOMIC DNA]</scope>
    <source>
        <strain evidence="3">EB21,IBRC-M 10013,KCTC 4048</strain>
    </source>
</reference>
<gene>
    <name evidence="2" type="ORF">SAMN05192554_11488</name>
</gene>
<keyword evidence="1" id="KW-1133">Transmembrane helix</keyword>
<dbReference type="Pfam" id="PF23923">
    <property type="entry name" value="DUF7262"/>
    <property type="match status" value="1"/>
</dbReference>
<dbReference type="Proteomes" id="UP000199370">
    <property type="component" value="Unassembled WGS sequence"/>
</dbReference>
<protein>
    <submittedName>
        <fullName evidence="2">Uncharacterized protein</fullName>
    </submittedName>
</protein>
<dbReference type="EMBL" id="FNIA01000014">
    <property type="protein sequence ID" value="SDN08706.1"/>
    <property type="molecule type" value="Genomic_DNA"/>
</dbReference>
<sequence>MTDRAQLSLPAVEAGVGVLLVLAVVATFALPVADGDTTEAQLDTYASDAATVLAGEPPRHGGATRLSEVARSEASFERERAALERRVERILPDNLLYRVETPHGSVGYRVPAGVSVGVATVPTGHGEVTIRVWYV</sequence>
<dbReference type="OrthoDB" id="247846at2157"/>
<accession>A0A1G9YJL5</accession>
<organism evidence="2 3">
    <name type="scientific">Haloarchaeobius iranensis</name>
    <dbReference type="NCBI Taxonomy" id="996166"/>
    <lineage>
        <taxon>Archaea</taxon>
        <taxon>Methanobacteriati</taxon>
        <taxon>Methanobacteriota</taxon>
        <taxon>Stenosarchaea group</taxon>
        <taxon>Halobacteria</taxon>
        <taxon>Halobacteriales</taxon>
        <taxon>Halorubellaceae</taxon>
        <taxon>Haloarchaeobius</taxon>
    </lineage>
</organism>
<keyword evidence="1" id="KW-0472">Membrane</keyword>
<name>A0A1G9YJL5_9EURY</name>
<dbReference type="InterPro" id="IPR055686">
    <property type="entry name" value="DUF7262"/>
</dbReference>
<evidence type="ECO:0000313" key="3">
    <source>
        <dbReference type="Proteomes" id="UP000199370"/>
    </source>
</evidence>
<proteinExistence type="predicted"/>
<evidence type="ECO:0000313" key="2">
    <source>
        <dbReference type="EMBL" id="SDN08706.1"/>
    </source>
</evidence>
<dbReference type="AlphaFoldDB" id="A0A1G9YJL5"/>
<evidence type="ECO:0000256" key="1">
    <source>
        <dbReference type="SAM" id="Phobius"/>
    </source>
</evidence>
<keyword evidence="1" id="KW-0812">Transmembrane</keyword>